<keyword evidence="4" id="KW-1185">Reference proteome</keyword>
<dbReference type="PANTHER" id="PTHR15615">
    <property type="match status" value="1"/>
</dbReference>
<dbReference type="InterPro" id="IPR036915">
    <property type="entry name" value="Cyclin-like_sf"/>
</dbReference>
<sequence>MYQVTPRTKILAPELLRRLRPQVEAQARTFDFRYVLAARIQQEGEERRNPGRGRGKRDRQECYSEALRRRETGDENAYGLHACLESASCNYKSSQASDEDDCDNPRTASPIRVRNMKKLIKYESGNLNAHHRHRTSYPIHFAAAMSAAAQAVHPSHPHGFVRPQPSQQQQQQSGQSHTHHSSLKSDPYYGHADTAKLAARFVSQLFHCPELPPPPTSATTGPPPPAPLLPLFIAYSLHRTRLPSSVTFSALYLLSRLKRRFPSARGSSGHRLFISAFMIASKVICDDTYSNKSWTVVGQGMFSLREINQMEREMCGYLEWRLGVEPAELESFTRGLKEEYARSLREGSGSRAPLDLSFLPNPLHDEEELPRTIATPAPPPHASLPDRRSPYPSPPRSPSHSGPPHPHITIPSSTISRPPSYSPTTAAHSPTSPDSSSSSPASSASCLTPEDVLSSVGGRTVPITLAQMPGVVNMEIERSQKPLDGKHSHGNGAHGRDQSREREALSKRPWGFASATVW</sequence>
<evidence type="ECO:0000256" key="1">
    <source>
        <dbReference type="SAM" id="MobiDB-lite"/>
    </source>
</evidence>
<dbReference type="CDD" id="cd20557">
    <property type="entry name" value="CYCLIN_ScPCL1-like"/>
    <property type="match status" value="1"/>
</dbReference>
<dbReference type="GO" id="GO:0019901">
    <property type="term" value="F:protein kinase binding"/>
    <property type="evidence" value="ECO:0007669"/>
    <property type="project" value="InterPro"/>
</dbReference>
<feature type="domain" description="Cyclin N-terminal" evidence="2">
    <location>
        <begin position="237"/>
        <end position="322"/>
    </location>
</feature>
<feature type="compositionally biased region" description="Basic and acidic residues" evidence="1">
    <location>
        <begin position="494"/>
        <end position="506"/>
    </location>
</feature>
<evidence type="ECO:0000313" key="4">
    <source>
        <dbReference type="Proteomes" id="UP000076722"/>
    </source>
</evidence>
<gene>
    <name evidence="3" type="ORF">SISNIDRAFT_471140</name>
</gene>
<feature type="compositionally biased region" description="Pro residues" evidence="1">
    <location>
        <begin position="391"/>
        <end position="406"/>
    </location>
</feature>
<dbReference type="AlphaFoldDB" id="A0A164MZD6"/>
<dbReference type="EMBL" id="KV419454">
    <property type="protein sequence ID" value="KZS87201.1"/>
    <property type="molecule type" value="Genomic_DNA"/>
</dbReference>
<proteinExistence type="predicted"/>
<dbReference type="Pfam" id="PF00134">
    <property type="entry name" value="Cyclin_N"/>
    <property type="match status" value="1"/>
</dbReference>
<name>A0A164MZD6_9AGAM</name>
<dbReference type="STRING" id="1314777.A0A164MZD6"/>
<dbReference type="GO" id="GO:0000307">
    <property type="term" value="C:cyclin-dependent protein kinase holoenzyme complex"/>
    <property type="evidence" value="ECO:0007669"/>
    <property type="project" value="TreeGrafter"/>
</dbReference>
<dbReference type="SUPFAM" id="SSF47954">
    <property type="entry name" value="Cyclin-like"/>
    <property type="match status" value="1"/>
</dbReference>
<feature type="region of interest" description="Disordered" evidence="1">
    <location>
        <begin position="480"/>
        <end position="518"/>
    </location>
</feature>
<dbReference type="GO" id="GO:0016538">
    <property type="term" value="F:cyclin-dependent protein serine/threonine kinase regulator activity"/>
    <property type="evidence" value="ECO:0007669"/>
    <property type="project" value="TreeGrafter"/>
</dbReference>
<feature type="region of interest" description="Disordered" evidence="1">
    <location>
        <begin position="148"/>
        <end position="187"/>
    </location>
</feature>
<dbReference type="InterPro" id="IPR013922">
    <property type="entry name" value="Cyclin_PHO80-like"/>
</dbReference>
<dbReference type="PANTHER" id="PTHR15615:SF108">
    <property type="entry name" value="PROTEIN CNPPD1"/>
    <property type="match status" value="1"/>
</dbReference>
<dbReference type="InterPro" id="IPR006671">
    <property type="entry name" value="Cyclin_N"/>
</dbReference>
<organism evidence="3 4">
    <name type="scientific">Sistotremastrum niveocremeum HHB9708</name>
    <dbReference type="NCBI Taxonomy" id="1314777"/>
    <lineage>
        <taxon>Eukaryota</taxon>
        <taxon>Fungi</taxon>
        <taxon>Dikarya</taxon>
        <taxon>Basidiomycota</taxon>
        <taxon>Agaricomycotina</taxon>
        <taxon>Agaricomycetes</taxon>
        <taxon>Sistotremastrales</taxon>
        <taxon>Sistotremastraceae</taxon>
        <taxon>Sertulicium</taxon>
        <taxon>Sertulicium niveocremeum</taxon>
    </lineage>
</organism>
<feature type="compositionally biased region" description="Low complexity" evidence="1">
    <location>
        <begin position="407"/>
        <end position="449"/>
    </location>
</feature>
<evidence type="ECO:0000313" key="3">
    <source>
        <dbReference type="EMBL" id="KZS87201.1"/>
    </source>
</evidence>
<accession>A0A164MZD6</accession>
<dbReference type="Proteomes" id="UP000076722">
    <property type="component" value="Unassembled WGS sequence"/>
</dbReference>
<protein>
    <recommendedName>
        <fullName evidence="2">Cyclin N-terminal domain-containing protein</fullName>
    </recommendedName>
</protein>
<dbReference type="Gene3D" id="1.10.472.10">
    <property type="entry name" value="Cyclin-like"/>
    <property type="match status" value="1"/>
</dbReference>
<dbReference type="GO" id="GO:0005634">
    <property type="term" value="C:nucleus"/>
    <property type="evidence" value="ECO:0007669"/>
    <property type="project" value="TreeGrafter"/>
</dbReference>
<evidence type="ECO:0000259" key="2">
    <source>
        <dbReference type="Pfam" id="PF00134"/>
    </source>
</evidence>
<dbReference type="OrthoDB" id="244495at2759"/>
<reference evidence="3 4" key="1">
    <citation type="journal article" date="2016" name="Mol. Biol. Evol.">
        <title>Comparative Genomics of Early-Diverging Mushroom-Forming Fungi Provides Insights into the Origins of Lignocellulose Decay Capabilities.</title>
        <authorList>
            <person name="Nagy L.G."/>
            <person name="Riley R."/>
            <person name="Tritt A."/>
            <person name="Adam C."/>
            <person name="Daum C."/>
            <person name="Floudas D."/>
            <person name="Sun H."/>
            <person name="Yadav J.S."/>
            <person name="Pangilinan J."/>
            <person name="Larsson K.H."/>
            <person name="Matsuura K."/>
            <person name="Barry K."/>
            <person name="Labutti K."/>
            <person name="Kuo R."/>
            <person name="Ohm R.A."/>
            <person name="Bhattacharya S.S."/>
            <person name="Shirouzu T."/>
            <person name="Yoshinaga Y."/>
            <person name="Martin F.M."/>
            <person name="Grigoriev I.V."/>
            <person name="Hibbett D.S."/>
        </authorList>
    </citation>
    <scope>NUCLEOTIDE SEQUENCE [LARGE SCALE GENOMIC DNA]</scope>
    <source>
        <strain evidence="3 4">HHB9708</strain>
    </source>
</reference>
<feature type="compositionally biased region" description="Low complexity" evidence="1">
    <location>
        <begin position="164"/>
        <end position="176"/>
    </location>
</feature>
<feature type="region of interest" description="Disordered" evidence="1">
    <location>
        <begin position="371"/>
        <end position="450"/>
    </location>
</feature>